<accession>A0A1H8B6C9</accession>
<evidence type="ECO:0000313" key="3">
    <source>
        <dbReference type="EMBL" id="SEM78316.1"/>
    </source>
</evidence>
<evidence type="ECO:0000313" key="4">
    <source>
        <dbReference type="Proteomes" id="UP000199459"/>
    </source>
</evidence>
<feature type="domain" description="Mce/MlaD" evidence="2">
    <location>
        <begin position="39"/>
        <end position="116"/>
    </location>
</feature>
<dbReference type="GO" id="GO:0005548">
    <property type="term" value="F:phospholipid transporter activity"/>
    <property type="evidence" value="ECO:0007669"/>
    <property type="project" value="TreeGrafter"/>
</dbReference>
<proteinExistence type="predicted"/>
<keyword evidence="1" id="KW-1133">Transmembrane helix</keyword>
<name>A0A1H8B6C9_9PROT</name>
<reference evidence="3 4" key="1">
    <citation type="submission" date="2016-10" db="EMBL/GenBank/DDBJ databases">
        <authorList>
            <person name="de Groot N.N."/>
        </authorList>
    </citation>
    <scope>NUCLEOTIDE SEQUENCE [LARGE SCALE GENOMIC DNA]</scope>
    <source>
        <strain evidence="3 4">Nm22</strain>
    </source>
</reference>
<organism evidence="3 4">
    <name type="scientific">Nitrosomonas marina</name>
    <dbReference type="NCBI Taxonomy" id="917"/>
    <lineage>
        <taxon>Bacteria</taxon>
        <taxon>Pseudomonadati</taxon>
        <taxon>Pseudomonadota</taxon>
        <taxon>Betaproteobacteria</taxon>
        <taxon>Nitrosomonadales</taxon>
        <taxon>Nitrosomonadaceae</taxon>
        <taxon>Nitrosomonas</taxon>
    </lineage>
</organism>
<dbReference type="GO" id="GO:0005543">
    <property type="term" value="F:phospholipid binding"/>
    <property type="evidence" value="ECO:0007669"/>
    <property type="project" value="TreeGrafter"/>
</dbReference>
<evidence type="ECO:0000256" key="1">
    <source>
        <dbReference type="SAM" id="Phobius"/>
    </source>
</evidence>
<feature type="transmembrane region" description="Helical" evidence="1">
    <location>
        <begin position="6"/>
        <end position="26"/>
    </location>
</feature>
<dbReference type="Pfam" id="PF02470">
    <property type="entry name" value="MlaD"/>
    <property type="match status" value="1"/>
</dbReference>
<keyword evidence="1" id="KW-0812">Transmembrane</keyword>
<evidence type="ECO:0000259" key="2">
    <source>
        <dbReference type="Pfam" id="PF02470"/>
    </source>
</evidence>
<dbReference type="EMBL" id="FOCP01000002">
    <property type="protein sequence ID" value="SEM78316.1"/>
    <property type="molecule type" value="Genomic_DNA"/>
</dbReference>
<dbReference type="InterPro" id="IPR003399">
    <property type="entry name" value="Mce/MlaD"/>
</dbReference>
<dbReference type="InterPro" id="IPR030970">
    <property type="entry name" value="ABC_MlaD"/>
</dbReference>
<dbReference type="STRING" id="917.SAMN05216326_12121"/>
<sequence>MQRATLDLWVGLFVLAGIGALMILSLKVGNLDTYNGSGTYVIKGNFENIGGLKIRAPVKSSGVVVGRVADIQFSTKTYDAIVTMNIEQRYQFPKDTFASILTSGLLGEQYIGLDAGGDEAMLKEGDTIMKTNSAMVLEEMIGRFLFDKASEDDAF</sequence>
<dbReference type="PANTHER" id="PTHR33371:SF4">
    <property type="entry name" value="INTERMEMBRANE PHOSPHOLIPID TRANSPORT SYSTEM BINDING PROTEIN MLAD"/>
    <property type="match status" value="1"/>
</dbReference>
<dbReference type="OrthoDB" id="9788420at2"/>
<keyword evidence="1" id="KW-0472">Membrane</keyword>
<protein>
    <submittedName>
        <fullName evidence="3">Phospholipid/cholesterol/gamma-HCH transport system substrate-binding protein</fullName>
    </submittedName>
</protein>
<dbReference type="AlphaFoldDB" id="A0A1H8B6C9"/>
<dbReference type="Proteomes" id="UP000199459">
    <property type="component" value="Unassembled WGS sequence"/>
</dbReference>
<dbReference type="NCBIfam" id="TIGR04430">
    <property type="entry name" value="OM_asym_MlaD"/>
    <property type="match status" value="1"/>
</dbReference>
<dbReference type="PANTHER" id="PTHR33371">
    <property type="entry name" value="INTERMEMBRANE PHOSPHOLIPID TRANSPORT SYSTEM BINDING PROTEIN MLAD-RELATED"/>
    <property type="match status" value="1"/>
</dbReference>
<dbReference type="RefSeq" id="WP_090627459.1">
    <property type="nucleotide sequence ID" value="NZ_FOCP01000002.1"/>
</dbReference>
<dbReference type="InterPro" id="IPR052336">
    <property type="entry name" value="MlaD_Phospholipid_Transporter"/>
</dbReference>
<gene>
    <name evidence="3" type="ORF">SAMN05216325_102122</name>
</gene>